<dbReference type="CDD" id="cd02440">
    <property type="entry name" value="AdoMet_MTases"/>
    <property type="match status" value="1"/>
</dbReference>
<comment type="caution">
    <text evidence="5">The sequence shown here is derived from an EMBL/GenBank/DDBJ whole genome shotgun (WGS) entry which is preliminary data.</text>
</comment>
<feature type="compositionally biased region" description="Polar residues" evidence="3">
    <location>
        <begin position="344"/>
        <end position="357"/>
    </location>
</feature>
<sequence>MYGPRRLVVSSMARGAGITRAVAKAPDPFESAVKRAHRDRAARAYVSSGGDFDFLREHAASRIVDRISDVAKDFDTALDLGCGTGSILAELLREGIEDEDGFEAPGAIRKVIQLEPSTMMANVARERAQTLEASGRLEVETLVCPLENCLEAVPEGSVDIVVSSLSMHWANGLTEALQRAQRALKPDGVFIGAMLGGDTLHELRTSLAIAEQEREGGISAHVSPMIRHADACGLLTNAGFNLTTVDTETFTVEFGSAFKCMENLSGMGESNAVWNRRPYVSKDTFLAAATIYEHLYGDEEGYVPATFDMVYMIGWKPHDSQPKPLKPQVAQTSLGTLGKGFDLTQHSSPRGGSPSSQ</sequence>
<dbReference type="OrthoDB" id="16816at2759"/>
<dbReference type="GO" id="GO:0032259">
    <property type="term" value="P:methylation"/>
    <property type="evidence" value="ECO:0007669"/>
    <property type="project" value="UniProtKB-KW"/>
</dbReference>
<dbReference type="PANTHER" id="PTHR13090:SF1">
    <property type="entry name" value="ARGININE-HYDROXYLASE NDUFAF5, MITOCHONDRIAL"/>
    <property type="match status" value="1"/>
</dbReference>
<name>A0A2R5GET2_9STRA</name>
<evidence type="ECO:0000256" key="3">
    <source>
        <dbReference type="SAM" id="MobiDB-lite"/>
    </source>
</evidence>
<evidence type="ECO:0000313" key="5">
    <source>
        <dbReference type="EMBL" id="GBG26334.1"/>
    </source>
</evidence>
<accession>A0A2R5GET2</accession>
<dbReference type="InParanoid" id="A0A2R5GET2"/>
<dbReference type="GO" id="GO:0032981">
    <property type="term" value="P:mitochondrial respiratory chain complex I assembly"/>
    <property type="evidence" value="ECO:0007669"/>
    <property type="project" value="TreeGrafter"/>
</dbReference>
<keyword evidence="1" id="KW-0489">Methyltransferase</keyword>
<evidence type="ECO:0000256" key="1">
    <source>
        <dbReference type="ARBA" id="ARBA00022603"/>
    </source>
</evidence>
<dbReference type="AlphaFoldDB" id="A0A2R5GET2"/>
<feature type="region of interest" description="Disordered" evidence="3">
    <location>
        <begin position="338"/>
        <end position="357"/>
    </location>
</feature>
<evidence type="ECO:0000313" key="6">
    <source>
        <dbReference type="Proteomes" id="UP000241890"/>
    </source>
</evidence>
<dbReference type="GO" id="GO:0008757">
    <property type="term" value="F:S-adenosylmethionine-dependent methyltransferase activity"/>
    <property type="evidence" value="ECO:0007669"/>
    <property type="project" value="InterPro"/>
</dbReference>
<evidence type="ECO:0000259" key="4">
    <source>
        <dbReference type="Pfam" id="PF08241"/>
    </source>
</evidence>
<reference evidence="5 6" key="1">
    <citation type="submission" date="2017-12" db="EMBL/GenBank/DDBJ databases">
        <title>Sequencing, de novo assembly and annotation of complete genome of a new Thraustochytrid species, strain FCC1311.</title>
        <authorList>
            <person name="Sedici K."/>
            <person name="Godart F."/>
            <person name="Aiese Cigliano R."/>
            <person name="Sanseverino W."/>
            <person name="Barakat M."/>
            <person name="Ortet P."/>
            <person name="Marechal E."/>
            <person name="Cagnac O."/>
            <person name="Amato A."/>
        </authorList>
    </citation>
    <scope>NUCLEOTIDE SEQUENCE [LARGE SCALE GENOMIC DNA]</scope>
</reference>
<dbReference type="Pfam" id="PF08241">
    <property type="entry name" value="Methyltransf_11"/>
    <property type="match status" value="1"/>
</dbReference>
<dbReference type="InterPro" id="IPR050602">
    <property type="entry name" value="Malonyl-ACP_OMT"/>
</dbReference>
<dbReference type="InterPro" id="IPR029063">
    <property type="entry name" value="SAM-dependent_MTases_sf"/>
</dbReference>
<dbReference type="InterPro" id="IPR013216">
    <property type="entry name" value="Methyltransf_11"/>
</dbReference>
<feature type="domain" description="Methyltransferase type 11" evidence="4">
    <location>
        <begin position="78"/>
        <end position="191"/>
    </location>
</feature>
<protein>
    <submittedName>
        <fullName evidence="5">Arginine-hydroxylase NDUFAF5, mitochondrial</fullName>
    </submittedName>
</protein>
<organism evidence="5 6">
    <name type="scientific">Hondaea fermentalgiana</name>
    <dbReference type="NCBI Taxonomy" id="2315210"/>
    <lineage>
        <taxon>Eukaryota</taxon>
        <taxon>Sar</taxon>
        <taxon>Stramenopiles</taxon>
        <taxon>Bigyra</taxon>
        <taxon>Labyrinthulomycetes</taxon>
        <taxon>Thraustochytrida</taxon>
        <taxon>Thraustochytriidae</taxon>
        <taxon>Hondaea</taxon>
    </lineage>
</organism>
<keyword evidence="6" id="KW-1185">Reference proteome</keyword>
<evidence type="ECO:0000256" key="2">
    <source>
        <dbReference type="ARBA" id="ARBA00022679"/>
    </source>
</evidence>
<gene>
    <name evidence="5" type="ORF">FCC1311_025552</name>
</gene>
<dbReference type="PANTHER" id="PTHR13090">
    <property type="entry name" value="ARGININE-HYDROXYLASE NDUFAF5, MITOCHONDRIAL"/>
    <property type="match status" value="1"/>
</dbReference>
<dbReference type="Gene3D" id="3.40.50.150">
    <property type="entry name" value="Vaccinia Virus protein VP39"/>
    <property type="match status" value="1"/>
</dbReference>
<dbReference type="Proteomes" id="UP000241890">
    <property type="component" value="Unassembled WGS sequence"/>
</dbReference>
<proteinExistence type="predicted"/>
<keyword evidence="2" id="KW-0808">Transferase</keyword>
<dbReference type="SUPFAM" id="SSF53335">
    <property type="entry name" value="S-adenosyl-L-methionine-dependent methyltransferases"/>
    <property type="match status" value="1"/>
</dbReference>
<dbReference type="GO" id="GO:0005739">
    <property type="term" value="C:mitochondrion"/>
    <property type="evidence" value="ECO:0007669"/>
    <property type="project" value="TreeGrafter"/>
</dbReference>
<dbReference type="EMBL" id="BEYU01000019">
    <property type="protein sequence ID" value="GBG26334.1"/>
    <property type="molecule type" value="Genomic_DNA"/>
</dbReference>